<evidence type="ECO:0000256" key="1">
    <source>
        <dbReference type="ARBA" id="ARBA00004651"/>
    </source>
</evidence>
<evidence type="ECO:0000256" key="2">
    <source>
        <dbReference type="ARBA" id="ARBA00005745"/>
    </source>
</evidence>
<dbReference type="KEGG" id="rul:UC8_55310"/>
<evidence type="ECO:0000256" key="5">
    <source>
        <dbReference type="ARBA" id="ARBA00022989"/>
    </source>
</evidence>
<dbReference type="Proteomes" id="UP000325286">
    <property type="component" value="Chromosome"/>
</dbReference>
<dbReference type="GO" id="GO:0005886">
    <property type="term" value="C:plasma membrane"/>
    <property type="evidence" value="ECO:0007669"/>
    <property type="project" value="UniProtKB-SubCell"/>
</dbReference>
<feature type="domain" description="Type II secretion system protein GspF" evidence="8">
    <location>
        <begin position="277"/>
        <end position="397"/>
    </location>
</feature>
<accession>A0A5B9R958</accession>
<feature type="transmembrane region" description="Helical" evidence="7">
    <location>
        <begin position="378"/>
        <end position="399"/>
    </location>
</feature>
<keyword evidence="4 7" id="KW-0812">Transmembrane</keyword>
<reference evidence="9 10" key="1">
    <citation type="submission" date="2019-08" db="EMBL/GenBank/DDBJ databases">
        <title>Deep-cultivation of Planctomycetes and their phenomic and genomic characterization uncovers novel biology.</title>
        <authorList>
            <person name="Wiegand S."/>
            <person name="Jogler M."/>
            <person name="Boedeker C."/>
            <person name="Pinto D."/>
            <person name="Vollmers J."/>
            <person name="Rivas-Marin E."/>
            <person name="Kohn T."/>
            <person name="Peeters S.H."/>
            <person name="Heuer A."/>
            <person name="Rast P."/>
            <person name="Oberbeckmann S."/>
            <person name="Bunk B."/>
            <person name="Jeske O."/>
            <person name="Meyerdierks A."/>
            <person name="Storesund J.E."/>
            <person name="Kallscheuer N."/>
            <person name="Luecker S."/>
            <person name="Lage O.M."/>
            <person name="Pohl T."/>
            <person name="Merkel B.J."/>
            <person name="Hornburger P."/>
            <person name="Mueller R.-W."/>
            <person name="Bruemmer F."/>
            <person name="Labrenz M."/>
            <person name="Spormann A.M."/>
            <person name="Op den Camp H."/>
            <person name="Overmann J."/>
            <person name="Amann R."/>
            <person name="Jetten M.S.M."/>
            <person name="Mascher T."/>
            <person name="Medema M.H."/>
            <person name="Devos D.P."/>
            <person name="Kaster A.-K."/>
            <person name="Ovreas L."/>
            <person name="Rohde M."/>
            <person name="Galperin M.Y."/>
            <person name="Jogler C."/>
        </authorList>
    </citation>
    <scope>NUCLEOTIDE SEQUENCE [LARGE SCALE GENOMIC DNA]</scope>
    <source>
        <strain evidence="9 10">UC8</strain>
    </source>
</reference>
<sequence length="406" mass="44136">MASFQYTAKQRTGESVSSTIQADSLAAARQQLRREGLFVLEIHPLGQADVAASSNWNLGGPRRVKKTDLMMMLSQLNIMCQSGVDIAEAIHNVSQNITNVTLQEILETVHEDISAGVSFSEALSRHPQVFDSALVAGISAGEQSGNINSVLKRLTELIRGDIRLRATVWSMLMYPIVLCVVTVLVLGALVFFVLPQFAKVFADLGKPAPPITQLMLDFGEAVNTHRMLVLGLLGGLFVAVALLRKTALMRRFFDHASLHFAIVRKSTRALLTGRSFRLLGSMLASGVPLLDGIRLCRDSIQNRLFRDMFDQVEHDVLHGEGIGKPLLEARCLPAGAAQMVATAERSGNLGEVLQSVGEYFEEEGERSIRDLVKILEPAVIVVLGVIVAGVVLSVVLPLLDVSSVQH</sequence>
<comment type="subcellular location">
    <subcellularLocation>
        <location evidence="1">Cell membrane</location>
        <topology evidence="1">Multi-pass membrane protein</topology>
    </subcellularLocation>
</comment>
<feature type="transmembrane region" description="Helical" evidence="7">
    <location>
        <begin position="172"/>
        <end position="194"/>
    </location>
</feature>
<organism evidence="9 10">
    <name type="scientific">Roseimaritima ulvae</name>
    <dbReference type="NCBI Taxonomy" id="980254"/>
    <lineage>
        <taxon>Bacteria</taxon>
        <taxon>Pseudomonadati</taxon>
        <taxon>Planctomycetota</taxon>
        <taxon>Planctomycetia</taxon>
        <taxon>Pirellulales</taxon>
        <taxon>Pirellulaceae</taxon>
        <taxon>Roseimaritima</taxon>
    </lineage>
</organism>
<evidence type="ECO:0000313" key="10">
    <source>
        <dbReference type="Proteomes" id="UP000325286"/>
    </source>
</evidence>
<keyword evidence="10" id="KW-1185">Reference proteome</keyword>
<dbReference type="OrthoDB" id="249715at2"/>
<protein>
    <submittedName>
        <fullName evidence="9">Type II secretion system protein F</fullName>
    </submittedName>
</protein>
<keyword evidence="6 7" id="KW-0472">Membrane</keyword>
<comment type="similarity">
    <text evidence="2">Belongs to the GSP F family.</text>
</comment>
<dbReference type="InterPro" id="IPR042094">
    <property type="entry name" value="T2SS_GspF_sf"/>
</dbReference>
<evidence type="ECO:0000256" key="6">
    <source>
        <dbReference type="ARBA" id="ARBA00023136"/>
    </source>
</evidence>
<evidence type="ECO:0000256" key="4">
    <source>
        <dbReference type="ARBA" id="ARBA00022692"/>
    </source>
</evidence>
<dbReference type="Pfam" id="PF00482">
    <property type="entry name" value="T2SSF"/>
    <property type="match status" value="2"/>
</dbReference>
<feature type="transmembrane region" description="Helical" evidence="7">
    <location>
        <begin position="224"/>
        <end position="243"/>
    </location>
</feature>
<dbReference type="InterPro" id="IPR003004">
    <property type="entry name" value="GspF/PilC"/>
</dbReference>
<evidence type="ECO:0000256" key="3">
    <source>
        <dbReference type="ARBA" id="ARBA00022475"/>
    </source>
</evidence>
<keyword evidence="5 7" id="KW-1133">Transmembrane helix</keyword>
<dbReference type="AlphaFoldDB" id="A0A5B9R958"/>
<dbReference type="PANTHER" id="PTHR30012:SF0">
    <property type="entry name" value="TYPE II SECRETION SYSTEM PROTEIN F-RELATED"/>
    <property type="match status" value="1"/>
</dbReference>
<evidence type="ECO:0000313" key="9">
    <source>
        <dbReference type="EMBL" id="QEG43481.1"/>
    </source>
</evidence>
<dbReference type="InterPro" id="IPR018076">
    <property type="entry name" value="T2SS_GspF_dom"/>
</dbReference>
<dbReference type="PANTHER" id="PTHR30012">
    <property type="entry name" value="GENERAL SECRETION PATHWAY PROTEIN"/>
    <property type="match status" value="1"/>
</dbReference>
<dbReference type="RefSeq" id="WP_068129687.1">
    <property type="nucleotide sequence ID" value="NZ_CP042914.1"/>
</dbReference>
<dbReference type="EMBL" id="CP042914">
    <property type="protein sequence ID" value="QEG43481.1"/>
    <property type="molecule type" value="Genomic_DNA"/>
</dbReference>
<feature type="domain" description="Type II secretion system protein GspF" evidence="8">
    <location>
        <begin position="73"/>
        <end position="195"/>
    </location>
</feature>
<proteinExistence type="inferred from homology"/>
<gene>
    <name evidence="9" type="primary">epsF_6</name>
    <name evidence="9" type="ORF">UC8_55310</name>
</gene>
<name>A0A5B9R958_9BACT</name>
<evidence type="ECO:0000259" key="8">
    <source>
        <dbReference type="Pfam" id="PF00482"/>
    </source>
</evidence>
<evidence type="ECO:0000256" key="7">
    <source>
        <dbReference type="SAM" id="Phobius"/>
    </source>
</evidence>
<keyword evidence="3" id="KW-1003">Cell membrane</keyword>
<dbReference type="Gene3D" id="1.20.81.30">
    <property type="entry name" value="Type II secretion system (T2SS), domain F"/>
    <property type="match status" value="2"/>
</dbReference>
<dbReference type="PRINTS" id="PR00812">
    <property type="entry name" value="BCTERIALGSPF"/>
</dbReference>